<dbReference type="AlphaFoldDB" id="L9KUB0"/>
<feature type="compositionally biased region" description="Basic and acidic residues" evidence="1">
    <location>
        <begin position="1"/>
        <end position="15"/>
    </location>
</feature>
<dbReference type="EMBL" id="KB320716">
    <property type="protein sequence ID" value="ELW64777.1"/>
    <property type="molecule type" value="Genomic_DNA"/>
</dbReference>
<name>L9KUB0_TUPCH</name>
<keyword evidence="2" id="KW-0812">Transmembrane</keyword>
<reference evidence="4" key="2">
    <citation type="journal article" date="2013" name="Nat. Commun.">
        <title>Genome of the Chinese tree shrew.</title>
        <authorList>
            <person name="Fan Y."/>
            <person name="Huang Z.Y."/>
            <person name="Cao C.C."/>
            <person name="Chen C.S."/>
            <person name="Chen Y.X."/>
            <person name="Fan D.D."/>
            <person name="He J."/>
            <person name="Hou H.L."/>
            <person name="Hu L."/>
            <person name="Hu X.T."/>
            <person name="Jiang X.T."/>
            <person name="Lai R."/>
            <person name="Lang Y.S."/>
            <person name="Liang B."/>
            <person name="Liao S.G."/>
            <person name="Mu D."/>
            <person name="Ma Y.Y."/>
            <person name="Niu Y.Y."/>
            <person name="Sun X.Q."/>
            <person name="Xia J.Q."/>
            <person name="Xiao J."/>
            <person name="Xiong Z.Q."/>
            <person name="Xu L."/>
            <person name="Yang L."/>
            <person name="Zhang Y."/>
            <person name="Zhao W."/>
            <person name="Zhao X.D."/>
            <person name="Zheng Y.T."/>
            <person name="Zhou J.M."/>
            <person name="Zhu Y.B."/>
            <person name="Zhang G.J."/>
            <person name="Wang J."/>
            <person name="Yao Y.G."/>
        </authorList>
    </citation>
    <scope>NUCLEOTIDE SEQUENCE [LARGE SCALE GENOMIC DNA]</scope>
</reference>
<feature type="transmembrane region" description="Helical" evidence="2">
    <location>
        <begin position="65"/>
        <end position="86"/>
    </location>
</feature>
<evidence type="ECO:0000313" key="4">
    <source>
        <dbReference type="Proteomes" id="UP000011518"/>
    </source>
</evidence>
<organism evidence="3 4">
    <name type="scientific">Tupaia chinensis</name>
    <name type="common">Chinese tree shrew</name>
    <name type="synonym">Tupaia belangeri chinensis</name>
    <dbReference type="NCBI Taxonomy" id="246437"/>
    <lineage>
        <taxon>Eukaryota</taxon>
        <taxon>Metazoa</taxon>
        <taxon>Chordata</taxon>
        <taxon>Craniata</taxon>
        <taxon>Vertebrata</taxon>
        <taxon>Euteleostomi</taxon>
        <taxon>Mammalia</taxon>
        <taxon>Eutheria</taxon>
        <taxon>Euarchontoglires</taxon>
        <taxon>Scandentia</taxon>
        <taxon>Tupaiidae</taxon>
        <taxon>Tupaia</taxon>
    </lineage>
</organism>
<keyword evidence="4" id="KW-1185">Reference proteome</keyword>
<evidence type="ECO:0000256" key="1">
    <source>
        <dbReference type="SAM" id="MobiDB-lite"/>
    </source>
</evidence>
<dbReference type="InParanoid" id="L9KUB0"/>
<accession>L9KUB0</accession>
<protein>
    <submittedName>
        <fullName evidence="3">Uncharacterized protein</fullName>
    </submittedName>
</protein>
<feature type="region of interest" description="Disordered" evidence="1">
    <location>
        <begin position="1"/>
        <end position="59"/>
    </location>
</feature>
<feature type="compositionally biased region" description="Basic and acidic residues" evidence="1">
    <location>
        <begin position="26"/>
        <end position="52"/>
    </location>
</feature>
<dbReference type="Proteomes" id="UP000011518">
    <property type="component" value="Unassembled WGS sequence"/>
</dbReference>
<keyword evidence="2" id="KW-1133">Transmembrane helix</keyword>
<evidence type="ECO:0000256" key="2">
    <source>
        <dbReference type="SAM" id="Phobius"/>
    </source>
</evidence>
<evidence type="ECO:0000313" key="3">
    <source>
        <dbReference type="EMBL" id="ELW64777.1"/>
    </source>
</evidence>
<proteinExistence type="predicted"/>
<reference evidence="4" key="1">
    <citation type="submission" date="2012-07" db="EMBL/GenBank/DDBJ databases">
        <title>Genome of the Chinese tree shrew, a rising model animal genetically related to primates.</title>
        <authorList>
            <person name="Zhang G."/>
            <person name="Fan Y."/>
            <person name="Yao Y."/>
            <person name="Huang Z."/>
        </authorList>
    </citation>
    <scope>NUCLEOTIDE SEQUENCE [LARGE SCALE GENOMIC DNA]</scope>
</reference>
<keyword evidence="2" id="KW-0472">Membrane</keyword>
<sequence>MREENGRNRIERLAAEELNSSSVAKRKPETDVKAVDSKGSEIGKVEPSDHHGALGKSGQTVGRSCLRVSICVHLLLFTLATGAFLLN</sequence>
<gene>
    <name evidence="3" type="ORF">TREES_T100000610</name>
</gene>